<proteinExistence type="inferred from homology"/>
<dbReference type="PANTHER" id="PTHR32227">
    <property type="entry name" value="GLUCAN ENDO-1,3-BETA-GLUCOSIDASE BG1-RELATED-RELATED"/>
    <property type="match status" value="1"/>
</dbReference>
<comment type="catalytic activity">
    <reaction evidence="1">
        <text>Hydrolysis of (1-&gt;3)-beta-D-glucosidic linkages in (1-&gt;3)-beta-D-glucans.</text>
        <dbReference type="EC" id="3.2.1.39"/>
    </reaction>
</comment>
<dbReference type="InterPro" id="IPR017853">
    <property type="entry name" value="GH"/>
</dbReference>
<organism evidence="11 12">
    <name type="scientific">Dichanthelium oligosanthes</name>
    <dbReference type="NCBI Taxonomy" id="888268"/>
    <lineage>
        <taxon>Eukaryota</taxon>
        <taxon>Viridiplantae</taxon>
        <taxon>Streptophyta</taxon>
        <taxon>Embryophyta</taxon>
        <taxon>Tracheophyta</taxon>
        <taxon>Spermatophyta</taxon>
        <taxon>Magnoliopsida</taxon>
        <taxon>Liliopsida</taxon>
        <taxon>Poales</taxon>
        <taxon>Poaceae</taxon>
        <taxon>PACMAD clade</taxon>
        <taxon>Panicoideae</taxon>
        <taxon>Panicodae</taxon>
        <taxon>Paniceae</taxon>
        <taxon>Dichantheliinae</taxon>
        <taxon>Dichanthelium</taxon>
    </lineage>
</organism>
<comment type="caution">
    <text evidence="11">The sequence shown here is derived from an EMBL/GenBank/DDBJ whole genome shotgun (WGS) entry which is preliminary data.</text>
</comment>
<comment type="cofactor">
    <cofactor evidence="2">
        <name>Zn(2+)</name>
        <dbReference type="ChEBI" id="CHEBI:29105"/>
    </cofactor>
</comment>
<dbReference type="OrthoDB" id="77201at2759"/>
<dbReference type="Pfam" id="PF00194">
    <property type="entry name" value="Carb_anhydrase"/>
    <property type="match status" value="1"/>
</dbReference>
<dbReference type="InterPro" id="IPR041891">
    <property type="entry name" value="Alpha_CA_prokaryot-like"/>
</dbReference>
<dbReference type="EMBL" id="LWDX02002797">
    <property type="protein sequence ID" value="OEL38169.1"/>
    <property type="molecule type" value="Genomic_DNA"/>
</dbReference>
<dbReference type="GO" id="GO:0004089">
    <property type="term" value="F:carbonate dehydratase activity"/>
    <property type="evidence" value="ECO:0007669"/>
    <property type="project" value="InterPro"/>
</dbReference>
<dbReference type="InterPro" id="IPR036398">
    <property type="entry name" value="CA_dom_sf"/>
</dbReference>
<keyword evidence="12" id="KW-1185">Reference proteome</keyword>
<feature type="domain" description="Alpha-carbonic anhydrase" evidence="10">
    <location>
        <begin position="418"/>
        <end position="655"/>
    </location>
</feature>
<accession>A0A1E5WLB7</accession>
<dbReference type="GO" id="GO:0042973">
    <property type="term" value="F:glucan endo-1,3-beta-D-glucosidase activity"/>
    <property type="evidence" value="ECO:0007669"/>
    <property type="project" value="UniProtKB-EC"/>
</dbReference>
<dbReference type="InterPro" id="IPR044965">
    <property type="entry name" value="Glyco_hydro_17_plant"/>
</dbReference>
<comment type="similarity">
    <text evidence="3 8">Belongs to the glycosyl hydrolase 17 family.</text>
</comment>
<keyword evidence="6" id="KW-0456">Lyase</keyword>
<dbReference type="STRING" id="888268.A0A1E5WLB7"/>
<dbReference type="Pfam" id="PF00332">
    <property type="entry name" value="Glyco_hydro_17"/>
    <property type="match status" value="1"/>
</dbReference>
<evidence type="ECO:0000256" key="6">
    <source>
        <dbReference type="ARBA" id="ARBA00023239"/>
    </source>
</evidence>
<evidence type="ECO:0000256" key="8">
    <source>
        <dbReference type="RuleBase" id="RU004335"/>
    </source>
</evidence>
<dbReference type="InterPro" id="IPR001148">
    <property type="entry name" value="CA_dom"/>
</dbReference>
<dbReference type="InterPro" id="IPR018338">
    <property type="entry name" value="Carbonic_anhydrase_a-class_CS"/>
</dbReference>
<evidence type="ECO:0000256" key="2">
    <source>
        <dbReference type="ARBA" id="ARBA00001947"/>
    </source>
</evidence>
<dbReference type="CDD" id="cd03124">
    <property type="entry name" value="alpha_CA_prokaryotic_like"/>
    <property type="match status" value="1"/>
</dbReference>
<dbReference type="InterPro" id="IPR000490">
    <property type="entry name" value="Glyco_hydro_17"/>
</dbReference>
<evidence type="ECO:0000313" key="12">
    <source>
        <dbReference type="Proteomes" id="UP000095767"/>
    </source>
</evidence>
<dbReference type="PROSITE" id="PS51144">
    <property type="entry name" value="ALPHA_CA_2"/>
    <property type="match status" value="1"/>
</dbReference>
<keyword evidence="4 9" id="KW-0732">Signal</keyword>
<dbReference type="FunFam" id="3.20.20.80:FF:000005">
    <property type="entry name" value="Glucan endo-1,3-beta-glucosidase 14"/>
    <property type="match status" value="1"/>
</dbReference>
<dbReference type="SMART" id="SM01057">
    <property type="entry name" value="Carb_anhydrase"/>
    <property type="match status" value="1"/>
</dbReference>
<evidence type="ECO:0000259" key="10">
    <source>
        <dbReference type="PROSITE" id="PS51144"/>
    </source>
</evidence>
<sequence>MAMAERFGTTWPPARFFVAVLLVLLTVADRAEALSIGINYGQIADNLPSPSRVSWLLRSMQVSKVKLYDADPYVLSAFLDTDVEFVVGIGNENVSAMVDPAAARAWIQRHVQPYLPGTRITCITVGNEVFKGNDTALKANLLPAMQSVYQALAALGLQGQVNVTTAHSLDIMGSSFPPSAGAFRPDVVPYIQPLLGFLSMARSPFLINCYPYFAYKADPGNVPLEYVLFQPNAGVTDANTRLNYDNMLYAQVDSVYTAIQALGHTDVDVKISETGWPSRGDPDEAGATPEYAGTYIGNLLQRIEMKQGTPLRPSVPIDVYVFALFNENLKPGPASERNYGLFYPDGMPVYNVGLRGYLPPMDYSQGTRKEAGAKSIWCTLQRVLRPQEKMTTSSGNAILVLLLSACCVTTLACDPNGAKFGYIGSVGPDHWGNLSPNFTQCAKGTNQSPIDISTAGAVCNPALQPLHRDYTVANATLVDNVFNIALRFDGGAGNVTIDGKQYRLKQMHWHSPSEHTINGERFPVELHMVHASDDGNVTVVAMLYRFGWPDPFLSQIQDKLAALYAEGCNAEKGAPVPAGVVSLWPLRLHSHSYYRYVGSFTTPPCTENVIWSILAQVREMSVDQAAALMAPLEQGYRRNNRPTQPMNGRVVQVYRFMP</sequence>
<evidence type="ECO:0000256" key="9">
    <source>
        <dbReference type="SAM" id="SignalP"/>
    </source>
</evidence>
<dbReference type="SUPFAM" id="SSF51069">
    <property type="entry name" value="Carbonic anhydrase"/>
    <property type="match status" value="1"/>
</dbReference>
<evidence type="ECO:0000313" key="11">
    <source>
        <dbReference type="EMBL" id="OEL38169.1"/>
    </source>
</evidence>
<evidence type="ECO:0000256" key="3">
    <source>
        <dbReference type="ARBA" id="ARBA00008773"/>
    </source>
</evidence>
<dbReference type="SUPFAM" id="SSF51445">
    <property type="entry name" value="(Trans)glycosidases"/>
    <property type="match status" value="1"/>
</dbReference>
<dbReference type="Gene3D" id="3.20.20.80">
    <property type="entry name" value="Glycosidases"/>
    <property type="match status" value="1"/>
</dbReference>
<dbReference type="AlphaFoldDB" id="A0A1E5WLB7"/>
<evidence type="ECO:0000256" key="7">
    <source>
        <dbReference type="ARBA" id="ARBA00023295"/>
    </source>
</evidence>
<dbReference type="PROSITE" id="PS00162">
    <property type="entry name" value="ALPHA_CA_1"/>
    <property type="match status" value="1"/>
</dbReference>
<evidence type="ECO:0000256" key="1">
    <source>
        <dbReference type="ARBA" id="ARBA00000382"/>
    </source>
</evidence>
<protein>
    <submittedName>
        <fullName evidence="11">Glucan endo-1,3-beta-glucosidase 14</fullName>
    </submittedName>
</protein>
<reference evidence="11 12" key="1">
    <citation type="submission" date="2016-09" db="EMBL/GenBank/DDBJ databases">
        <title>The draft genome of Dichanthelium oligosanthes: A C3 panicoid grass species.</title>
        <authorList>
            <person name="Studer A.J."/>
            <person name="Schnable J.C."/>
            <person name="Brutnell T.P."/>
        </authorList>
    </citation>
    <scope>NUCLEOTIDE SEQUENCE [LARGE SCALE GENOMIC DNA]</scope>
    <source>
        <strain evidence="12">cv. Kellogg 1175</strain>
        <tissue evidence="11">Leaf</tissue>
    </source>
</reference>
<dbReference type="Proteomes" id="UP000095767">
    <property type="component" value="Unassembled WGS sequence"/>
</dbReference>
<feature type="signal peptide" evidence="9">
    <location>
        <begin position="1"/>
        <end position="33"/>
    </location>
</feature>
<keyword evidence="7" id="KW-0326">Glycosidase</keyword>
<dbReference type="GO" id="GO:0005975">
    <property type="term" value="P:carbohydrate metabolic process"/>
    <property type="evidence" value="ECO:0007669"/>
    <property type="project" value="InterPro"/>
</dbReference>
<evidence type="ECO:0000256" key="4">
    <source>
        <dbReference type="ARBA" id="ARBA00022729"/>
    </source>
</evidence>
<keyword evidence="5" id="KW-0378">Hydrolase</keyword>
<evidence type="ECO:0000256" key="5">
    <source>
        <dbReference type="ARBA" id="ARBA00022801"/>
    </source>
</evidence>
<gene>
    <name evidence="11" type="ORF">BAE44_0000810</name>
</gene>
<dbReference type="GO" id="GO:0008270">
    <property type="term" value="F:zinc ion binding"/>
    <property type="evidence" value="ECO:0007669"/>
    <property type="project" value="InterPro"/>
</dbReference>
<feature type="chain" id="PRO_5009189360" evidence="9">
    <location>
        <begin position="34"/>
        <end position="658"/>
    </location>
</feature>
<name>A0A1E5WLB7_9POAL</name>
<dbReference type="Gene3D" id="3.10.200.10">
    <property type="entry name" value="Alpha carbonic anhydrase"/>
    <property type="match status" value="1"/>
</dbReference>